<accession>A0A6L2Q1L8</accession>
<dbReference type="EMBL" id="BLKM01000769">
    <property type="protein sequence ID" value="GFG38354.1"/>
    <property type="molecule type" value="Genomic_DNA"/>
</dbReference>
<dbReference type="OrthoDB" id="5980806at2759"/>
<dbReference type="InParanoid" id="A0A6L2Q1L8"/>
<name>A0A6L2Q1L8_COPFO</name>
<keyword evidence="2" id="KW-1185">Reference proteome</keyword>
<sequence>MKPEACLEVADRSRKQAEAYLQKGNVGRAFAHFLVALKLCPSWKAELRRLFTSALCKNFYHYCLRGYTVIS</sequence>
<evidence type="ECO:0000313" key="2">
    <source>
        <dbReference type="Proteomes" id="UP000502823"/>
    </source>
</evidence>
<evidence type="ECO:0000313" key="1">
    <source>
        <dbReference type="EMBL" id="GFG38354.1"/>
    </source>
</evidence>
<reference evidence="2" key="1">
    <citation type="submission" date="2020-01" db="EMBL/GenBank/DDBJ databases">
        <title>Draft genome sequence of the Termite Coptotermes fromosanus.</title>
        <authorList>
            <person name="Itakura S."/>
            <person name="Yosikawa Y."/>
            <person name="Umezawa K."/>
        </authorList>
    </citation>
    <scope>NUCLEOTIDE SEQUENCE [LARGE SCALE GENOMIC DNA]</scope>
</reference>
<comment type="caution">
    <text evidence="1">The sequence shown here is derived from an EMBL/GenBank/DDBJ whole genome shotgun (WGS) entry which is preliminary data.</text>
</comment>
<organism evidence="1 2">
    <name type="scientific">Coptotermes formosanus</name>
    <name type="common">Formosan subterranean termite</name>
    <dbReference type="NCBI Taxonomy" id="36987"/>
    <lineage>
        <taxon>Eukaryota</taxon>
        <taxon>Metazoa</taxon>
        <taxon>Ecdysozoa</taxon>
        <taxon>Arthropoda</taxon>
        <taxon>Hexapoda</taxon>
        <taxon>Insecta</taxon>
        <taxon>Pterygota</taxon>
        <taxon>Neoptera</taxon>
        <taxon>Polyneoptera</taxon>
        <taxon>Dictyoptera</taxon>
        <taxon>Blattodea</taxon>
        <taxon>Blattoidea</taxon>
        <taxon>Termitoidae</taxon>
        <taxon>Rhinotermitidae</taxon>
        <taxon>Coptotermes</taxon>
    </lineage>
</organism>
<dbReference type="AlphaFoldDB" id="A0A6L2Q1L8"/>
<gene>
    <name evidence="1" type="ORF">Cfor_05699</name>
</gene>
<protein>
    <submittedName>
        <fullName evidence="1">Uncharacterized protein</fullName>
    </submittedName>
</protein>
<dbReference type="Proteomes" id="UP000502823">
    <property type="component" value="Unassembled WGS sequence"/>
</dbReference>
<proteinExistence type="predicted"/>